<reference evidence="2" key="1">
    <citation type="journal article" date="2020" name="BMC Genomics">
        <title>Correction to: Identification and distribution of gene clusters required for synthesis of sphingolipid metabolism inhibitors in diverse species of the filamentous fungus Fusarium.</title>
        <authorList>
            <person name="Kim H.S."/>
            <person name="Lohmar J.M."/>
            <person name="Busman M."/>
            <person name="Brown D.W."/>
            <person name="Naumann T.A."/>
            <person name="Divon H.H."/>
            <person name="Lysoe E."/>
            <person name="Uhlig S."/>
            <person name="Proctor R.H."/>
        </authorList>
    </citation>
    <scope>NUCLEOTIDE SEQUENCE [LARGE SCALE GENOMIC DNA]</scope>
    <source>
        <strain evidence="2">NRRL 25331</strain>
    </source>
</reference>
<gene>
    <name evidence="1" type="ORF">FCIRC_7979</name>
</gene>
<protein>
    <submittedName>
        <fullName evidence="1">Uncharacterized protein</fullName>
    </submittedName>
</protein>
<name>A0A8H5TPM3_FUSCI</name>
<proteinExistence type="predicted"/>
<evidence type="ECO:0000313" key="1">
    <source>
        <dbReference type="EMBL" id="KAF5673716.1"/>
    </source>
</evidence>
<dbReference type="EMBL" id="JAAQPE010000260">
    <property type="protein sequence ID" value="KAF5673716.1"/>
    <property type="molecule type" value="Genomic_DNA"/>
</dbReference>
<dbReference type="AlphaFoldDB" id="A0A8H5TPM3"/>
<accession>A0A8H5TPM3</accession>
<evidence type="ECO:0000313" key="2">
    <source>
        <dbReference type="Proteomes" id="UP000572754"/>
    </source>
</evidence>
<organism evidence="1 2">
    <name type="scientific">Fusarium circinatum</name>
    <name type="common">Pitch canker fungus</name>
    <name type="synonym">Gibberella circinata</name>
    <dbReference type="NCBI Taxonomy" id="48490"/>
    <lineage>
        <taxon>Eukaryota</taxon>
        <taxon>Fungi</taxon>
        <taxon>Dikarya</taxon>
        <taxon>Ascomycota</taxon>
        <taxon>Pezizomycotina</taxon>
        <taxon>Sordariomycetes</taxon>
        <taxon>Hypocreomycetidae</taxon>
        <taxon>Hypocreales</taxon>
        <taxon>Nectriaceae</taxon>
        <taxon>Fusarium</taxon>
        <taxon>Fusarium fujikuroi species complex</taxon>
    </lineage>
</organism>
<dbReference type="Proteomes" id="UP000572754">
    <property type="component" value="Unassembled WGS sequence"/>
</dbReference>
<sequence length="141" mass="15921">MTRNQLAEHYGVGVEYKKEVPATHPSLLHLDLDFDKEIPKEYGIVITWRTPFSEAIWAMLDRSMELTQPVQVYGLVGAQEMCWNVLAMFTVALKAAQVSKGTNVKSMVILCGKFTQVTWLTSAIPKSIVCARPQKHDRDLL</sequence>
<reference evidence="1 2" key="2">
    <citation type="submission" date="2020-05" db="EMBL/GenBank/DDBJ databases">
        <title>Identification and distribution of gene clusters putatively required for synthesis of sphingolipid metabolism inhibitors in phylogenetically diverse species of the filamentous fungus Fusarium.</title>
        <authorList>
            <person name="Kim H.-S."/>
            <person name="Busman M."/>
            <person name="Brown D.W."/>
            <person name="Divon H."/>
            <person name="Uhlig S."/>
            <person name="Proctor R.H."/>
        </authorList>
    </citation>
    <scope>NUCLEOTIDE SEQUENCE [LARGE SCALE GENOMIC DNA]</scope>
    <source>
        <strain evidence="1 2">NRRL 25331</strain>
    </source>
</reference>
<comment type="caution">
    <text evidence="1">The sequence shown here is derived from an EMBL/GenBank/DDBJ whole genome shotgun (WGS) entry which is preliminary data.</text>
</comment>
<keyword evidence="2" id="KW-1185">Reference proteome</keyword>